<dbReference type="Proteomes" id="UP000031656">
    <property type="component" value="Chromosome"/>
</dbReference>
<dbReference type="HOGENOM" id="CLU_008973_2_1_5"/>
<dbReference type="SMART" id="SM00460">
    <property type="entry name" value="TGc"/>
    <property type="match status" value="1"/>
</dbReference>
<proteinExistence type="predicted"/>
<dbReference type="AlphaFoldDB" id="A0A067Z313"/>
<feature type="domain" description="Transglutaminase-like" evidence="1">
    <location>
        <begin position="186"/>
        <end position="252"/>
    </location>
</feature>
<evidence type="ECO:0000259" key="1">
    <source>
        <dbReference type="SMART" id="SM00460"/>
    </source>
</evidence>
<accession>A0A067Z313</accession>
<reference evidence="2 3" key="1">
    <citation type="journal article" date="2015" name="Appl. Microbiol. Biotechnol.">
        <title>The consequence of an additional NADH dehydrogenase paralog on the growth of Gluconobacter oxydans DSM3504.</title>
        <authorList>
            <person name="Kostner D."/>
            <person name="Luchterhand B."/>
            <person name="Junker A."/>
            <person name="Volland S."/>
            <person name="Daniel R."/>
            <person name="Buchs J."/>
            <person name="Liebl W."/>
            <person name="Ehrenreich A."/>
        </authorList>
    </citation>
    <scope>NUCLEOTIDE SEQUENCE [LARGE SCALE GENOMIC DNA]</scope>
    <source>
        <strain evidence="2">DSM 3504</strain>
    </source>
</reference>
<dbReference type="Gene3D" id="3.10.620.30">
    <property type="match status" value="1"/>
</dbReference>
<dbReference type="EMBL" id="CP004373">
    <property type="protein sequence ID" value="AHK70482.1"/>
    <property type="molecule type" value="Genomic_DNA"/>
</dbReference>
<dbReference type="PANTHER" id="PTHR33490:SF1">
    <property type="entry name" value="SLL1233 PROTEIN"/>
    <property type="match status" value="1"/>
</dbReference>
<dbReference type="PANTHER" id="PTHR33490">
    <property type="entry name" value="BLR5614 PROTEIN-RELATED"/>
    <property type="match status" value="1"/>
</dbReference>
<dbReference type="InterPro" id="IPR038765">
    <property type="entry name" value="Papain-like_cys_pep_sf"/>
</dbReference>
<organism evidence="2 3">
    <name type="scientific">Gluconobacter oxydans DSM 3504</name>
    <dbReference type="NCBI Taxonomy" id="1288313"/>
    <lineage>
        <taxon>Bacteria</taxon>
        <taxon>Pseudomonadati</taxon>
        <taxon>Pseudomonadota</taxon>
        <taxon>Alphaproteobacteria</taxon>
        <taxon>Acetobacterales</taxon>
        <taxon>Acetobacteraceae</taxon>
        <taxon>Gluconobacter</taxon>
    </lineage>
</organism>
<evidence type="ECO:0000313" key="2">
    <source>
        <dbReference type="EMBL" id="AHK70482.1"/>
    </source>
</evidence>
<name>A0A067Z313_GLUOY</name>
<dbReference type="InterPro" id="IPR013589">
    <property type="entry name" value="Bac_transglu_N"/>
</dbReference>
<dbReference type="Pfam" id="PF08379">
    <property type="entry name" value="Bact_transglu_N"/>
    <property type="match status" value="1"/>
</dbReference>
<gene>
    <name evidence="2" type="ORF">GLS_c05670</name>
</gene>
<sequence>MVAGTGWPENHVSEYEYLKPFPQGLLSMNSRVILRHQTRYQYDRPVFLGRQTVRLCPAPRVRSAIRDYALEVSPENAEVTWRQDAYGNRVAEVRVPERVTGFDVSVRMDVDLGARPALSALAEAPVCTAYRDVDAAGAQVSRFVESWRMAGEEKTSEAVADLNRAVAEHLTYQRRLEPGVWTPEETLQRQSGSCRDSAWLLVTVLRHLGFSARFVSGYLIQSDVTDGLNCDLHAWAEAWIPGDGWVGFDTTSGLVVAQHHIPLAVAGRPEEAAPISGMLDRCRATFDVTMRAEPLLSGHEAPELAPELAMIGQPGVMRSHEAL</sequence>
<protein>
    <submittedName>
        <fullName evidence="2">Transglutaminase domain protein</fullName>
    </submittedName>
</protein>
<evidence type="ECO:0000313" key="3">
    <source>
        <dbReference type="Proteomes" id="UP000031656"/>
    </source>
</evidence>
<dbReference type="InterPro" id="IPR002931">
    <property type="entry name" value="Transglutaminase-like"/>
</dbReference>
<dbReference type="Pfam" id="PF01841">
    <property type="entry name" value="Transglut_core"/>
    <property type="match status" value="1"/>
</dbReference>
<dbReference type="KEGG" id="goy:GLS_c05670"/>
<dbReference type="SUPFAM" id="SSF54001">
    <property type="entry name" value="Cysteine proteinases"/>
    <property type="match status" value="1"/>
</dbReference>